<dbReference type="Gene3D" id="3.90.76.10">
    <property type="entry name" value="Dipeptide-binding Protein, Domain 1"/>
    <property type="match status" value="1"/>
</dbReference>
<evidence type="ECO:0000256" key="2">
    <source>
        <dbReference type="ARBA" id="ARBA00022729"/>
    </source>
</evidence>
<evidence type="ECO:0000313" key="5">
    <source>
        <dbReference type="Proteomes" id="UP000234667"/>
    </source>
</evidence>
<dbReference type="PANTHER" id="PTHR30290">
    <property type="entry name" value="PERIPLASMIC BINDING COMPONENT OF ABC TRANSPORTER"/>
    <property type="match status" value="1"/>
</dbReference>
<dbReference type="GO" id="GO:1904680">
    <property type="term" value="F:peptide transmembrane transporter activity"/>
    <property type="evidence" value="ECO:0007669"/>
    <property type="project" value="TreeGrafter"/>
</dbReference>
<dbReference type="InterPro" id="IPR039424">
    <property type="entry name" value="SBP_5"/>
</dbReference>
<dbReference type="GO" id="GO:0015833">
    <property type="term" value="P:peptide transport"/>
    <property type="evidence" value="ECO:0007669"/>
    <property type="project" value="TreeGrafter"/>
</dbReference>
<comment type="caution">
    <text evidence="4">The sequence shown here is derived from an EMBL/GenBank/DDBJ whole genome shotgun (WGS) entry which is preliminary data.</text>
</comment>
<evidence type="ECO:0000256" key="1">
    <source>
        <dbReference type="ARBA" id="ARBA00005695"/>
    </source>
</evidence>
<comment type="similarity">
    <text evidence="1">Belongs to the bacterial solute-binding protein 5 family.</text>
</comment>
<reference evidence="4 5" key="1">
    <citation type="submission" date="2017-11" db="EMBL/GenBank/DDBJ databases">
        <authorList>
            <person name="Han C.G."/>
        </authorList>
    </citation>
    <scope>NUCLEOTIDE SEQUENCE [LARGE SCALE GENOMIC DNA]</scope>
    <source>
        <strain evidence="4 5">A10</strain>
    </source>
</reference>
<proteinExistence type="inferred from homology"/>
<dbReference type="PANTHER" id="PTHR30290:SF38">
    <property type="entry name" value="D,D-DIPEPTIDE-BINDING PERIPLASMIC PROTEIN DDPA-RELATED"/>
    <property type="match status" value="1"/>
</dbReference>
<protein>
    <submittedName>
        <fullName evidence="4">ABC transporter substrate-binding protein</fullName>
    </submittedName>
</protein>
<organism evidence="4 5">
    <name type="scientific">Klebsiella michiganensis</name>
    <dbReference type="NCBI Taxonomy" id="1134687"/>
    <lineage>
        <taxon>Bacteria</taxon>
        <taxon>Pseudomonadati</taxon>
        <taxon>Pseudomonadota</taxon>
        <taxon>Gammaproteobacteria</taxon>
        <taxon>Enterobacterales</taxon>
        <taxon>Enterobacteriaceae</taxon>
        <taxon>Klebsiella/Raoultella group</taxon>
        <taxon>Klebsiella</taxon>
    </lineage>
</organism>
<name>A0A2J5PDE5_9ENTR</name>
<feature type="signal peptide" evidence="3">
    <location>
        <begin position="1"/>
        <end position="23"/>
    </location>
</feature>
<feature type="chain" id="PRO_5014342102" evidence="3">
    <location>
        <begin position="24"/>
        <end position="96"/>
    </location>
</feature>
<dbReference type="Proteomes" id="UP000234667">
    <property type="component" value="Unassembled WGS sequence"/>
</dbReference>
<sequence length="96" mass="10207">MSTGKTFLALALSALLPAAGAWAAGNDTLVYCSEASPESFNPQIASSGPSFVASSQVLYNRLINFDPVKNTPIPSLATEWRVSPDGKTWTFTLRKG</sequence>
<dbReference type="EMBL" id="PIDR01001100">
    <property type="protein sequence ID" value="PLO64057.1"/>
    <property type="molecule type" value="Genomic_DNA"/>
</dbReference>
<evidence type="ECO:0000313" key="4">
    <source>
        <dbReference type="EMBL" id="PLO64057.1"/>
    </source>
</evidence>
<gene>
    <name evidence="4" type="ORF">CWN49_26325</name>
</gene>
<keyword evidence="2 3" id="KW-0732">Signal</keyword>
<accession>A0A2J5PDE5</accession>
<feature type="non-terminal residue" evidence="4">
    <location>
        <position position="96"/>
    </location>
</feature>
<dbReference type="SUPFAM" id="SSF53850">
    <property type="entry name" value="Periplasmic binding protein-like II"/>
    <property type="match status" value="1"/>
</dbReference>
<evidence type="ECO:0000256" key="3">
    <source>
        <dbReference type="SAM" id="SignalP"/>
    </source>
</evidence>
<dbReference type="AlphaFoldDB" id="A0A2J5PDE5"/>
<reference evidence="4 5" key="2">
    <citation type="submission" date="2018-01" db="EMBL/GenBank/DDBJ databases">
        <title>Genomic study of Klebsiella pneumoniae.</title>
        <authorList>
            <person name="Yang Y."/>
            <person name="Bicalho R."/>
        </authorList>
    </citation>
    <scope>NUCLEOTIDE SEQUENCE [LARGE SCALE GENOMIC DNA]</scope>
    <source>
        <strain evidence="4 5">A10</strain>
    </source>
</reference>